<keyword evidence="4" id="KW-1185">Reference proteome</keyword>
<dbReference type="PROSITE" id="PS00061">
    <property type="entry name" value="ADH_SHORT"/>
    <property type="match status" value="1"/>
</dbReference>
<evidence type="ECO:0000313" key="4">
    <source>
        <dbReference type="Proteomes" id="UP000252558"/>
    </source>
</evidence>
<dbReference type="PANTHER" id="PTHR44196">
    <property type="entry name" value="DEHYDROGENASE/REDUCTASE SDR FAMILY MEMBER 7B"/>
    <property type="match status" value="1"/>
</dbReference>
<dbReference type="AlphaFoldDB" id="A0A368NPY5"/>
<reference evidence="3 4" key="1">
    <citation type="submission" date="2018-07" db="EMBL/GenBank/DDBJ databases">
        <title>Corallincola holothuriorum sp. nov., a new facultative anaerobe isolated from sea cucumber Apostichopus japonicus.</title>
        <authorList>
            <person name="Xia H."/>
        </authorList>
    </citation>
    <scope>NUCLEOTIDE SEQUENCE [LARGE SCALE GENOMIC DNA]</scope>
    <source>
        <strain evidence="3 4">C4</strain>
    </source>
</reference>
<dbReference type="RefSeq" id="WP_114336535.1">
    <property type="nucleotide sequence ID" value="NZ_QPID01000001.1"/>
</dbReference>
<dbReference type="SUPFAM" id="SSF51735">
    <property type="entry name" value="NAD(P)-binding Rossmann-fold domains"/>
    <property type="match status" value="1"/>
</dbReference>
<evidence type="ECO:0000256" key="1">
    <source>
        <dbReference type="ARBA" id="ARBA00006484"/>
    </source>
</evidence>
<dbReference type="PANTHER" id="PTHR44196:SF1">
    <property type="entry name" value="DEHYDROGENASE_REDUCTASE SDR FAMILY MEMBER 7B"/>
    <property type="match status" value="1"/>
</dbReference>
<organism evidence="3 4">
    <name type="scientific">Corallincola holothuriorum</name>
    <dbReference type="NCBI Taxonomy" id="2282215"/>
    <lineage>
        <taxon>Bacteria</taxon>
        <taxon>Pseudomonadati</taxon>
        <taxon>Pseudomonadota</taxon>
        <taxon>Gammaproteobacteria</taxon>
        <taxon>Alteromonadales</taxon>
        <taxon>Psychromonadaceae</taxon>
        <taxon>Corallincola</taxon>
    </lineage>
</organism>
<dbReference type="InterPro" id="IPR036291">
    <property type="entry name" value="NAD(P)-bd_dom_sf"/>
</dbReference>
<keyword evidence="2" id="KW-0560">Oxidoreductase</keyword>
<dbReference type="Gene3D" id="3.40.50.720">
    <property type="entry name" value="NAD(P)-binding Rossmann-like Domain"/>
    <property type="match status" value="1"/>
</dbReference>
<gene>
    <name evidence="3" type="ORF">DU002_01255</name>
</gene>
<dbReference type="EMBL" id="QPID01000001">
    <property type="protein sequence ID" value="RCU52627.1"/>
    <property type="molecule type" value="Genomic_DNA"/>
</dbReference>
<dbReference type="Pfam" id="PF00106">
    <property type="entry name" value="adh_short"/>
    <property type="match status" value="1"/>
</dbReference>
<dbReference type="GO" id="GO:0016020">
    <property type="term" value="C:membrane"/>
    <property type="evidence" value="ECO:0007669"/>
    <property type="project" value="TreeGrafter"/>
</dbReference>
<evidence type="ECO:0000313" key="3">
    <source>
        <dbReference type="EMBL" id="RCU52627.1"/>
    </source>
</evidence>
<dbReference type="GO" id="GO:0016491">
    <property type="term" value="F:oxidoreductase activity"/>
    <property type="evidence" value="ECO:0007669"/>
    <property type="project" value="UniProtKB-KW"/>
</dbReference>
<dbReference type="InterPro" id="IPR002347">
    <property type="entry name" value="SDR_fam"/>
</dbReference>
<dbReference type="PRINTS" id="PR00081">
    <property type="entry name" value="GDHRDH"/>
</dbReference>
<comment type="similarity">
    <text evidence="1">Belongs to the short-chain dehydrogenases/reductases (SDR) family.</text>
</comment>
<name>A0A368NPY5_9GAMM</name>
<accession>A0A368NPY5</accession>
<dbReference type="OrthoDB" id="335726at2"/>
<comment type="caution">
    <text evidence="3">The sequence shown here is derived from an EMBL/GenBank/DDBJ whole genome shotgun (WGS) entry which is preliminary data.</text>
</comment>
<evidence type="ECO:0000256" key="2">
    <source>
        <dbReference type="ARBA" id="ARBA00023002"/>
    </source>
</evidence>
<proteinExistence type="inferred from homology"/>
<protein>
    <submittedName>
        <fullName evidence="3">SDR family NAD(P)-dependent oxidoreductase</fullName>
    </submittedName>
</protein>
<dbReference type="Proteomes" id="UP000252558">
    <property type="component" value="Unassembled WGS sequence"/>
</dbReference>
<dbReference type="InterPro" id="IPR020904">
    <property type="entry name" value="Sc_DH/Rdtase_CS"/>
</dbReference>
<sequence>MRILITGATSGIGRQLALDYAELGHDVIAWGRNIDALKQLEGASIRTQSVDLLESDQVVDAVEAMAETGLPSLVIMAAGGCEYINDGKLDTALFMRMWQVNFQSQVDLLALLAPHLAEVTDAQVYIVGSSARLFPFPRAEAYGATKAALNYFARSLRVDWLKMDISVGLVEPGFVDTPLTRRNDFSMPLLMPVEEACRRIQRGIANRKPLITFPRRLIWFLRLLACLPESWQLVVQKRLIKV</sequence>